<dbReference type="GO" id="GO:0005737">
    <property type="term" value="C:cytoplasm"/>
    <property type="evidence" value="ECO:0007669"/>
    <property type="project" value="TreeGrafter"/>
</dbReference>
<evidence type="ECO:0000256" key="2">
    <source>
        <dbReference type="ARBA" id="ARBA00009410"/>
    </source>
</evidence>
<evidence type="ECO:0000256" key="3">
    <source>
        <dbReference type="ARBA" id="ARBA00022630"/>
    </source>
</evidence>
<dbReference type="InterPro" id="IPR017741">
    <property type="entry name" value="FAD-dependent_OxRdtase_HpnW"/>
</dbReference>
<organism evidence="6">
    <name type="scientific">Variovorax paradoxus</name>
    <dbReference type="NCBI Taxonomy" id="34073"/>
    <lineage>
        <taxon>Bacteria</taxon>
        <taxon>Pseudomonadati</taxon>
        <taxon>Pseudomonadota</taxon>
        <taxon>Betaproteobacteria</taxon>
        <taxon>Burkholderiales</taxon>
        <taxon>Comamonadaceae</taxon>
        <taxon>Variovorax</taxon>
    </lineage>
</organism>
<dbReference type="AlphaFoldDB" id="A0A679J0W4"/>
<dbReference type="EC" id="1.5.3.1" evidence="6"/>
<evidence type="ECO:0000256" key="1">
    <source>
        <dbReference type="ARBA" id="ARBA00001974"/>
    </source>
</evidence>
<sequence>MTGTQANHPDHFDLIVVGAGIVGLAHAYTAALRGLKVCVVERDAACIGASIRNFGFITITGQAPGDTWRRAMQAREVWQRIAPYAGIDVVHRNLWLAAYRPEANAVLEAFMRTPMGESCELLDAADAQAKAPALALADAQSVLFSPHELRVESRTAIGRLAKWLAEAHGVSFRFGEAVLEVEAPRVRTSRGTLHAERVAVCTNTDLHGLFADRIAAHELTLCRLQMLRVKPEAGFRLPGSVMMDLSLVRYEGYSTLPEAAALRARLQQEEAASLEHGIHLIVVQSADGSLVVGDSHHYGDAPEPFAMEEVDQLILRHLRSTLNLETAQVTERWTGVYPSSKTAPCVIDAPDDATRVVLVTSGTGASTGFGIAQDVFDAW</sequence>
<evidence type="ECO:0000256" key="4">
    <source>
        <dbReference type="ARBA" id="ARBA00023002"/>
    </source>
</evidence>
<evidence type="ECO:0000313" key="6">
    <source>
        <dbReference type="EMBL" id="CAA2102159.1"/>
    </source>
</evidence>
<dbReference type="PANTHER" id="PTHR13847:SF286">
    <property type="entry name" value="D-AMINO ACID DEHYDROGENASE"/>
    <property type="match status" value="1"/>
</dbReference>
<evidence type="ECO:0000259" key="5">
    <source>
        <dbReference type="Pfam" id="PF01266"/>
    </source>
</evidence>
<dbReference type="Gene3D" id="3.50.50.60">
    <property type="entry name" value="FAD/NAD(P)-binding domain"/>
    <property type="match status" value="1"/>
</dbReference>
<reference evidence="6" key="1">
    <citation type="submission" date="2019-12" db="EMBL/GenBank/DDBJ databases">
        <authorList>
            <person name="Cremers G."/>
        </authorList>
    </citation>
    <scope>NUCLEOTIDE SEQUENCE</scope>
    <source>
        <strain evidence="6">Vvax</strain>
    </source>
</reference>
<protein>
    <submittedName>
        <fullName evidence="6">Monomeric sarcosine oxidase</fullName>
        <ecNumber evidence="6">1.5.3.1</ecNumber>
    </submittedName>
</protein>
<name>A0A679J0W4_VARPD</name>
<dbReference type="NCBIfam" id="TIGR03364">
    <property type="entry name" value="HpnW_proposed"/>
    <property type="match status" value="1"/>
</dbReference>
<feature type="domain" description="FAD dependent oxidoreductase" evidence="5">
    <location>
        <begin position="13"/>
        <end position="375"/>
    </location>
</feature>
<dbReference type="RefSeq" id="WP_339089303.1">
    <property type="nucleotide sequence ID" value="NZ_LR743507.1"/>
</dbReference>
<proteinExistence type="inferred from homology"/>
<comment type="cofactor">
    <cofactor evidence="1">
        <name>FAD</name>
        <dbReference type="ChEBI" id="CHEBI:57692"/>
    </cofactor>
</comment>
<dbReference type="InterPro" id="IPR036188">
    <property type="entry name" value="FAD/NAD-bd_sf"/>
</dbReference>
<dbReference type="EMBL" id="LR743507">
    <property type="protein sequence ID" value="CAA2102159.1"/>
    <property type="molecule type" value="Genomic_DNA"/>
</dbReference>
<keyword evidence="4 6" id="KW-0560">Oxidoreductase</keyword>
<gene>
    <name evidence="6" type="primary">soxA_1</name>
    <name evidence="6" type="ORF">VVAX_01614</name>
</gene>
<dbReference type="GO" id="GO:0008115">
    <property type="term" value="F:sarcosine oxidase activity"/>
    <property type="evidence" value="ECO:0007669"/>
    <property type="project" value="UniProtKB-EC"/>
</dbReference>
<comment type="similarity">
    <text evidence="2">Belongs to the DadA oxidoreductase family.</text>
</comment>
<keyword evidence="3" id="KW-0285">Flavoprotein</keyword>
<dbReference type="Gene3D" id="3.30.9.10">
    <property type="entry name" value="D-Amino Acid Oxidase, subunit A, domain 2"/>
    <property type="match status" value="1"/>
</dbReference>
<dbReference type="SUPFAM" id="SSF51905">
    <property type="entry name" value="FAD/NAD(P)-binding domain"/>
    <property type="match status" value="1"/>
</dbReference>
<dbReference type="PANTHER" id="PTHR13847">
    <property type="entry name" value="SARCOSINE DEHYDROGENASE-RELATED"/>
    <property type="match status" value="1"/>
</dbReference>
<dbReference type="InterPro" id="IPR006076">
    <property type="entry name" value="FAD-dep_OxRdtase"/>
</dbReference>
<dbReference type="Pfam" id="PF01266">
    <property type="entry name" value="DAO"/>
    <property type="match status" value="1"/>
</dbReference>
<accession>A0A679J0W4</accession>